<evidence type="ECO:0000313" key="3">
    <source>
        <dbReference type="Proteomes" id="UP000663889"/>
    </source>
</evidence>
<name>A0A815ZPD9_9BILA</name>
<feature type="transmembrane region" description="Helical" evidence="1">
    <location>
        <begin position="25"/>
        <end position="44"/>
    </location>
</feature>
<evidence type="ECO:0000313" key="2">
    <source>
        <dbReference type="EMBL" id="CAF1585801.1"/>
    </source>
</evidence>
<keyword evidence="1" id="KW-0472">Membrane</keyword>
<gene>
    <name evidence="2" type="ORF">SEV965_LOCUS39999</name>
</gene>
<organism evidence="2 3">
    <name type="scientific">Rotaria sordida</name>
    <dbReference type="NCBI Taxonomy" id="392033"/>
    <lineage>
        <taxon>Eukaryota</taxon>
        <taxon>Metazoa</taxon>
        <taxon>Spiralia</taxon>
        <taxon>Gnathifera</taxon>
        <taxon>Rotifera</taxon>
        <taxon>Eurotatoria</taxon>
        <taxon>Bdelloidea</taxon>
        <taxon>Philodinida</taxon>
        <taxon>Philodinidae</taxon>
        <taxon>Rotaria</taxon>
    </lineage>
</organism>
<protein>
    <submittedName>
        <fullName evidence="2">Uncharacterized protein</fullName>
    </submittedName>
</protein>
<comment type="caution">
    <text evidence="2">The sequence shown here is derived from an EMBL/GenBank/DDBJ whole genome shotgun (WGS) entry which is preliminary data.</text>
</comment>
<dbReference type="Proteomes" id="UP000663889">
    <property type="component" value="Unassembled WGS sequence"/>
</dbReference>
<dbReference type="EMBL" id="CAJNOU010020712">
    <property type="protein sequence ID" value="CAF1585801.1"/>
    <property type="molecule type" value="Genomic_DNA"/>
</dbReference>
<keyword evidence="1" id="KW-1133">Transmembrane helix</keyword>
<evidence type="ECO:0000256" key="1">
    <source>
        <dbReference type="SAM" id="Phobius"/>
    </source>
</evidence>
<accession>A0A815ZPD9</accession>
<dbReference type="AlphaFoldDB" id="A0A815ZPD9"/>
<feature type="non-terminal residue" evidence="2">
    <location>
        <position position="53"/>
    </location>
</feature>
<keyword evidence="1" id="KW-0812">Transmembrane</keyword>
<proteinExistence type="predicted"/>
<sequence>KELSTSLELNSSSRWLPLSGFRREIIAFILFWPFVAFILMRLFLRARISIRFR</sequence>
<reference evidence="2" key="1">
    <citation type="submission" date="2021-02" db="EMBL/GenBank/DDBJ databases">
        <authorList>
            <person name="Nowell W R."/>
        </authorList>
    </citation>
    <scope>NUCLEOTIDE SEQUENCE</scope>
</reference>